<keyword evidence="8 13" id="KW-0862">Zinc</keyword>
<reference evidence="17 18" key="1">
    <citation type="submission" date="2023-08" db="EMBL/GenBank/DDBJ databases">
        <title>New molecular markers tilS and rpoB for phylogenetic and monitoring studies of the genus Thiothrix biodiversity.</title>
        <authorList>
            <person name="Ravin N.V."/>
            <person name="Smolyakov D."/>
            <person name="Markov N.D."/>
            <person name="Beletsky A.V."/>
            <person name="Mardanov A.V."/>
            <person name="Rudenko T.S."/>
            <person name="Grabovich M.Y."/>
        </authorList>
    </citation>
    <scope>NUCLEOTIDE SEQUENCE</scope>
    <source>
        <strain evidence="17">DNT52</strain>
        <strain evidence="16 18">H33</strain>
    </source>
</reference>
<protein>
    <recommendedName>
        <fullName evidence="4 15">Ferric uptake regulation protein</fullName>
    </recommendedName>
</protein>
<evidence type="ECO:0000256" key="5">
    <source>
        <dbReference type="ARBA" id="ARBA00022490"/>
    </source>
</evidence>
<dbReference type="AlphaFoldDB" id="A0AA51R4B0"/>
<accession>A0AA51R4B0</accession>
<evidence type="ECO:0000256" key="11">
    <source>
        <dbReference type="ARBA" id="ARBA00023125"/>
    </source>
</evidence>
<evidence type="ECO:0000256" key="8">
    <source>
        <dbReference type="ARBA" id="ARBA00022833"/>
    </source>
</evidence>
<dbReference type="PANTHER" id="PTHR33202">
    <property type="entry name" value="ZINC UPTAKE REGULATION PROTEIN"/>
    <property type="match status" value="1"/>
</dbReference>
<dbReference type="PANTHER" id="PTHR33202:SF2">
    <property type="entry name" value="FERRIC UPTAKE REGULATION PROTEIN"/>
    <property type="match status" value="1"/>
</dbReference>
<feature type="binding site" evidence="14">
    <location>
        <position position="106"/>
    </location>
    <ligand>
        <name>Fe cation</name>
        <dbReference type="ChEBI" id="CHEBI:24875"/>
    </ligand>
</feature>
<evidence type="ECO:0000256" key="15">
    <source>
        <dbReference type="RuleBase" id="RU364037"/>
    </source>
</evidence>
<comment type="cofactor">
    <cofactor evidence="13">
        <name>Zn(2+)</name>
        <dbReference type="ChEBI" id="CHEBI:29105"/>
    </cofactor>
    <text evidence="13">Binds 1 zinc ion per subunit.</text>
</comment>
<evidence type="ECO:0000256" key="13">
    <source>
        <dbReference type="PIRSR" id="PIRSR602481-1"/>
    </source>
</evidence>
<evidence type="ECO:0000256" key="2">
    <source>
        <dbReference type="ARBA" id="ARBA00007957"/>
    </source>
</evidence>
<dbReference type="InterPro" id="IPR036390">
    <property type="entry name" value="WH_DNA-bd_sf"/>
</dbReference>
<dbReference type="SUPFAM" id="SSF46785">
    <property type="entry name" value="Winged helix' DNA-binding domain"/>
    <property type="match status" value="1"/>
</dbReference>
<dbReference type="CDD" id="cd07153">
    <property type="entry name" value="Fur_like"/>
    <property type="match status" value="1"/>
</dbReference>
<evidence type="ECO:0000256" key="12">
    <source>
        <dbReference type="ARBA" id="ARBA00023163"/>
    </source>
</evidence>
<proteinExistence type="inferred from homology"/>
<evidence type="ECO:0000256" key="6">
    <source>
        <dbReference type="ARBA" id="ARBA00022491"/>
    </source>
</evidence>
<dbReference type="Proteomes" id="UP001229862">
    <property type="component" value="Chromosome"/>
</dbReference>
<keyword evidence="18" id="KW-1185">Reference proteome</keyword>
<dbReference type="InterPro" id="IPR002481">
    <property type="entry name" value="FUR"/>
</dbReference>
<evidence type="ECO:0000313" key="17">
    <source>
        <dbReference type="EMBL" id="WML86481.1"/>
    </source>
</evidence>
<keyword evidence="10 15" id="KW-0805">Transcription regulation</keyword>
<evidence type="ECO:0000256" key="1">
    <source>
        <dbReference type="ARBA" id="ARBA00004496"/>
    </source>
</evidence>
<dbReference type="InterPro" id="IPR036388">
    <property type="entry name" value="WH-like_DNA-bd_sf"/>
</dbReference>
<evidence type="ECO:0000256" key="3">
    <source>
        <dbReference type="ARBA" id="ARBA00011738"/>
    </source>
</evidence>
<dbReference type="RefSeq" id="WP_308134799.1">
    <property type="nucleotide sequence ID" value="NZ_CP133197.1"/>
</dbReference>
<evidence type="ECO:0000256" key="7">
    <source>
        <dbReference type="ARBA" id="ARBA00022723"/>
    </source>
</evidence>
<feature type="binding site" evidence="14">
    <location>
        <position position="85"/>
    </location>
    <ligand>
        <name>Fe cation</name>
        <dbReference type="ChEBI" id="CHEBI:24875"/>
    </ligand>
</feature>
<keyword evidence="9 14" id="KW-0408">Iron</keyword>
<feature type="binding site" evidence="13">
    <location>
        <position position="91"/>
    </location>
    <ligand>
        <name>Zn(2+)</name>
        <dbReference type="ChEBI" id="CHEBI:29105"/>
    </ligand>
</feature>
<comment type="subcellular location">
    <subcellularLocation>
        <location evidence="1 15">Cytoplasm</location>
    </subcellularLocation>
</comment>
<name>A0AA51R4B0_9GAMM</name>
<dbReference type="GO" id="GO:0003700">
    <property type="term" value="F:DNA-binding transcription factor activity"/>
    <property type="evidence" value="ECO:0007669"/>
    <property type="project" value="UniProtKB-UniRule"/>
</dbReference>
<feature type="binding site" evidence="14">
    <location>
        <position position="123"/>
    </location>
    <ligand>
        <name>Fe cation</name>
        <dbReference type="ChEBI" id="CHEBI:24875"/>
    </ligand>
</feature>
<dbReference type="GO" id="GO:1900705">
    <property type="term" value="P:negative regulation of siderophore biosynthetic process"/>
    <property type="evidence" value="ECO:0007669"/>
    <property type="project" value="TreeGrafter"/>
</dbReference>
<keyword evidence="12 15" id="KW-0804">Transcription</keyword>
<comment type="subunit">
    <text evidence="3 15">Homodimer.</text>
</comment>
<evidence type="ECO:0000256" key="9">
    <source>
        <dbReference type="ARBA" id="ARBA00023004"/>
    </source>
</evidence>
<dbReference type="Proteomes" id="UP001223336">
    <property type="component" value="Unassembled WGS sequence"/>
</dbReference>
<dbReference type="FunFam" id="3.30.1490.190:FF:000001">
    <property type="entry name" value="Ferric uptake regulation protein"/>
    <property type="match status" value="1"/>
</dbReference>
<keyword evidence="7 13" id="KW-0479">Metal-binding</keyword>
<evidence type="ECO:0000256" key="4">
    <source>
        <dbReference type="ARBA" id="ARBA00020910"/>
    </source>
</evidence>
<dbReference type="EMBL" id="JAVFKN010000011">
    <property type="protein sequence ID" value="MDQ5768838.1"/>
    <property type="molecule type" value="Genomic_DNA"/>
</dbReference>
<evidence type="ECO:0000256" key="14">
    <source>
        <dbReference type="PIRSR" id="PIRSR602481-2"/>
    </source>
</evidence>
<dbReference type="Pfam" id="PF01475">
    <property type="entry name" value="FUR"/>
    <property type="match status" value="1"/>
</dbReference>
<dbReference type="Gene3D" id="3.30.1490.190">
    <property type="match status" value="1"/>
</dbReference>
<dbReference type="EMBL" id="CP133217">
    <property type="protein sequence ID" value="WML86481.1"/>
    <property type="molecule type" value="Genomic_DNA"/>
</dbReference>
<comment type="similarity">
    <text evidence="2 15">Belongs to the Fur family.</text>
</comment>
<evidence type="ECO:0000256" key="10">
    <source>
        <dbReference type="ARBA" id="ARBA00023015"/>
    </source>
</evidence>
<dbReference type="NCBIfam" id="NF006999">
    <property type="entry name" value="PRK09462.1"/>
    <property type="match status" value="1"/>
</dbReference>
<organism evidence="17">
    <name type="scientific">Thiothrix subterranea</name>
    <dbReference type="NCBI Taxonomy" id="2735563"/>
    <lineage>
        <taxon>Bacteria</taxon>
        <taxon>Pseudomonadati</taxon>
        <taxon>Pseudomonadota</taxon>
        <taxon>Gammaproteobacteria</taxon>
        <taxon>Thiotrichales</taxon>
        <taxon>Thiotrichaceae</taxon>
        <taxon>Thiothrix</taxon>
    </lineage>
</organism>
<keyword evidence="11 15" id="KW-0238">DNA-binding</keyword>
<dbReference type="Gene3D" id="1.10.10.10">
    <property type="entry name" value="Winged helix-like DNA-binding domain superfamily/Winged helix DNA-binding domain"/>
    <property type="match status" value="1"/>
</dbReference>
<sequence length="139" mass="16036">MEEKDIKRAGLKITQPRVKILDLLNSSYEHHLSAEDIYKSLIGNGEEIGLATVYRVLTQFEAAGLVNRHHFEGGQAVFELATEEHHDHMVCMKTGKVVEFYDEIIEQRQRELAKQHNFRIKDHSLILYGEFLSEADQTV</sequence>
<dbReference type="InterPro" id="IPR043135">
    <property type="entry name" value="Fur_C"/>
</dbReference>
<comment type="cofactor">
    <cofactor evidence="14">
        <name>Mn(2+)</name>
        <dbReference type="ChEBI" id="CHEBI:29035"/>
    </cofactor>
    <cofactor evidence="14">
        <name>Fe(2+)</name>
        <dbReference type="ChEBI" id="CHEBI:29033"/>
    </cofactor>
    <text evidence="14">Binds 1 Mn(2+) or Fe(2+) ion per subunit.</text>
</comment>
<evidence type="ECO:0000313" key="18">
    <source>
        <dbReference type="Proteomes" id="UP001223336"/>
    </source>
</evidence>
<dbReference type="FunFam" id="1.10.10.10:FF:000007">
    <property type="entry name" value="Ferric uptake regulation protein"/>
    <property type="match status" value="1"/>
</dbReference>
<keyword evidence="5 15" id="KW-0963">Cytoplasm</keyword>
<dbReference type="GO" id="GO:0008270">
    <property type="term" value="F:zinc ion binding"/>
    <property type="evidence" value="ECO:0007669"/>
    <property type="project" value="TreeGrafter"/>
</dbReference>
<dbReference type="GO" id="GO:0000976">
    <property type="term" value="F:transcription cis-regulatory region binding"/>
    <property type="evidence" value="ECO:0007669"/>
    <property type="project" value="TreeGrafter"/>
</dbReference>
<gene>
    <name evidence="15 17" type="primary">fur</name>
    <name evidence="16" type="ORF">RCC75_09875</name>
    <name evidence="17" type="ORF">RCG00_19630</name>
</gene>
<feature type="binding site" evidence="14">
    <location>
        <position position="87"/>
    </location>
    <ligand>
        <name>Fe cation</name>
        <dbReference type="ChEBI" id="CHEBI:24875"/>
    </ligand>
</feature>
<keyword evidence="6 15" id="KW-0678">Repressor</keyword>
<evidence type="ECO:0000313" key="16">
    <source>
        <dbReference type="EMBL" id="MDQ5768838.1"/>
    </source>
</evidence>
<dbReference type="GO" id="GO:0005829">
    <property type="term" value="C:cytosol"/>
    <property type="evidence" value="ECO:0007669"/>
    <property type="project" value="TreeGrafter"/>
</dbReference>
<dbReference type="GO" id="GO:0045892">
    <property type="term" value="P:negative regulation of DNA-templated transcription"/>
    <property type="evidence" value="ECO:0007669"/>
    <property type="project" value="TreeGrafter"/>
</dbReference>